<dbReference type="Proteomes" id="UP001215151">
    <property type="component" value="Unassembled WGS sequence"/>
</dbReference>
<evidence type="ECO:0000313" key="2">
    <source>
        <dbReference type="Proteomes" id="UP001215151"/>
    </source>
</evidence>
<comment type="caution">
    <text evidence="1">The sequence shown here is derived from an EMBL/GenBank/DDBJ whole genome shotgun (WGS) entry which is preliminary data.</text>
</comment>
<name>A0AAD7TQL6_9APHY</name>
<reference evidence="1" key="1">
    <citation type="submission" date="2022-11" db="EMBL/GenBank/DDBJ databases">
        <title>Genome Sequence of Cubamyces cubensis.</title>
        <authorList>
            <person name="Buettner E."/>
        </authorList>
    </citation>
    <scope>NUCLEOTIDE SEQUENCE</scope>
    <source>
        <strain evidence="1">MPL-01</strain>
    </source>
</reference>
<dbReference type="EMBL" id="JAPEVG010000256">
    <property type="protein sequence ID" value="KAJ8472518.1"/>
    <property type="molecule type" value="Genomic_DNA"/>
</dbReference>
<protein>
    <submittedName>
        <fullName evidence="1">Uncharacterized protein</fullName>
    </submittedName>
</protein>
<keyword evidence="2" id="KW-1185">Reference proteome</keyword>
<proteinExistence type="predicted"/>
<accession>A0AAD7TQL6</accession>
<organism evidence="1 2">
    <name type="scientific">Trametes cubensis</name>
    <dbReference type="NCBI Taxonomy" id="1111947"/>
    <lineage>
        <taxon>Eukaryota</taxon>
        <taxon>Fungi</taxon>
        <taxon>Dikarya</taxon>
        <taxon>Basidiomycota</taxon>
        <taxon>Agaricomycotina</taxon>
        <taxon>Agaricomycetes</taxon>
        <taxon>Polyporales</taxon>
        <taxon>Polyporaceae</taxon>
        <taxon>Trametes</taxon>
    </lineage>
</organism>
<evidence type="ECO:0000313" key="1">
    <source>
        <dbReference type="EMBL" id="KAJ8472518.1"/>
    </source>
</evidence>
<gene>
    <name evidence="1" type="ORF">ONZ51_g8465</name>
</gene>
<sequence>MIPEHDDHKCQGYLGNEPGSLERFYRCTMLVIWPSWAQLDVVGGREGFSRACEVFDHFRYKPTAELERNPEREALRTVSSCALRWADPYLWIRIVEACDVKLSADMIWKLRFKEAIDAFGLDTVAHFMERALDNQPNIEQKRAFVETLNMSVRIT</sequence>
<dbReference type="AlphaFoldDB" id="A0AAD7TQL6"/>